<dbReference type="AlphaFoldDB" id="A0A8J2KKF8"/>
<protein>
    <submittedName>
        <fullName evidence="2">Uncharacterized protein</fullName>
    </submittedName>
</protein>
<keyword evidence="3" id="KW-1185">Reference proteome</keyword>
<evidence type="ECO:0000313" key="2">
    <source>
        <dbReference type="EMBL" id="CAG7727555.1"/>
    </source>
</evidence>
<gene>
    <name evidence="2" type="ORF">AFUS01_LOCUS16391</name>
</gene>
<dbReference type="OrthoDB" id="10256829at2759"/>
<sequence>NHGRITYTRCNKDRYPQDDEDKIGTDLFISPNKIHYYKISPDYFYSAKNLRLRFSSYNGKVRVCYSRSIRYPSNLNINERYVECEETTGQYKTPGSGEDLEIAYNKPCGGDGNRNGCDPIYLSISPTSAATESERLDCRVDDCQYADQVKVTFSHWDMRCNTAVHNLVSMPGLFITLLMSVVTFYKFA</sequence>
<keyword evidence="1" id="KW-0812">Transmembrane</keyword>
<organism evidence="2 3">
    <name type="scientific">Allacma fusca</name>
    <dbReference type="NCBI Taxonomy" id="39272"/>
    <lineage>
        <taxon>Eukaryota</taxon>
        <taxon>Metazoa</taxon>
        <taxon>Ecdysozoa</taxon>
        <taxon>Arthropoda</taxon>
        <taxon>Hexapoda</taxon>
        <taxon>Collembola</taxon>
        <taxon>Symphypleona</taxon>
        <taxon>Sminthuridae</taxon>
        <taxon>Allacma</taxon>
    </lineage>
</organism>
<reference evidence="2" key="1">
    <citation type="submission" date="2021-06" db="EMBL/GenBank/DDBJ databases">
        <authorList>
            <person name="Hodson N. C."/>
            <person name="Mongue J. A."/>
            <person name="Jaron S. K."/>
        </authorList>
    </citation>
    <scope>NUCLEOTIDE SEQUENCE</scope>
</reference>
<comment type="caution">
    <text evidence="2">The sequence shown here is derived from an EMBL/GenBank/DDBJ whole genome shotgun (WGS) entry which is preliminary data.</text>
</comment>
<feature type="non-terminal residue" evidence="2">
    <location>
        <position position="1"/>
    </location>
</feature>
<dbReference type="Proteomes" id="UP000708208">
    <property type="component" value="Unassembled WGS sequence"/>
</dbReference>
<name>A0A8J2KKF8_9HEXA</name>
<keyword evidence="1" id="KW-0472">Membrane</keyword>
<evidence type="ECO:0000313" key="3">
    <source>
        <dbReference type="Proteomes" id="UP000708208"/>
    </source>
</evidence>
<keyword evidence="1" id="KW-1133">Transmembrane helix</keyword>
<dbReference type="EMBL" id="CAJVCH010150271">
    <property type="protein sequence ID" value="CAG7727555.1"/>
    <property type="molecule type" value="Genomic_DNA"/>
</dbReference>
<feature type="transmembrane region" description="Helical" evidence="1">
    <location>
        <begin position="167"/>
        <end position="185"/>
    </location>
</feature>
<accession>A0A8J2KKF8</accession>
<proteinExistence type="predicted"/>
<evidence type="ECO:0000256" key="1">
    <source>
        <dbReference type="SAM" id="Phobius"/>
    </source>
</evidence>